<dbReference type="EMBL" id="MCFL01000036">
    <property type="protein sequence ID" value="ORZ33381.1"/>
    <property type="molecule type" value="Genomic_DNA"/>
</dbReference>
<sequence length="84" mass="9624">TQRPMRATRPQKLARPWRLGSWLLGMRRAPSPSRCMPNARSRPRPTSGRTHQSIGTANCAPPMLRHWPASWMRLRGASRVRSEP</sequence>
<evidence type="ECO:0000313" key="2">
    <source>
        <dbReference type="EMBL" id="ORZ33381.1"/>
    </source>
</evidence>
<gene>
    <name evidence="2" type="ORF">BCR44DRAFT_1438363</name>
</gene>
<dbReference type="AlphaFoldDB" id="A0A1Y2HHM0"/>
<accession>A0A1Y2HHM0</accession>
<feature type="compositionally biased region" description="Polar residues" evidence="1">
    <location>
        <begin position="47"/>
        <end position="56"/>
    </location>
</feature>
<proteinExistence type="predicted"/>
<dbReference type="Proteomes" id="UP000193411">
    <property type="component" value="Unassembled WGS sequence"/>
</dbReference>
<protein>
    <submittedName>
        <fullName evidence="2">Uncharacterized protein</fullName>
    </submittedName>
</protein>
<organism evidence="2 3">
    <name type="scientific">Catenaria anguillulae PL171</name>
    <dbReference type="NCBI Taxonomy" id="765915"/>
    <lineage>
        <taxon>Eukaryota</taxon>
        <taxon>Fungi</taxon>
        <taxon>Fungi incertae sedis</taxon>
        <taxon>Blastocladiomycota</taxon>
        <taxon>Blastocladiomycetes</taxon>
        <taxon>Blastocladiales</taxon>
        <taxon>Catenariaceae</taxon>
        <taxon>Catenaria</taxon>
    </lineage>
</organism>
<feature type="region of interest" description="Disordered" evidence="1">
    <location>
        <begin position="28"/>
        <end position="62"/>
    </location>
</feature>
<comment type="caution">
    <text evidence="2">The sequence shown here is derived from an EMBL/GenBank/DDBJ whole genome shotgun (WGS) entry which is preliminary data.</text>
</comment>
<evidence type="ECO:0000256" key="1">
    <source>
        <dbReference type="SAM" id="MobiDB-lite"/>
    </source>
</evidence>
<reference evidence="2 3" key="1">
    <citation type="submission" date="2016-07" db="EMBL/GenBank/DDBJ databases">
        <title>Pervasive Adenine N6-methylation of Active Genes in Fungi.</title>
        <authorList>
            <consortium name="DOE Joint Genome Institute"/>
            <person name="Mondo S.J."/>
            <person name="Dannebaum R.O."/>
            <person name="Kuo R.C."/>
            <person name="Labutti K."/>
            <person name="Haridas S."/>
            <person name="Kuo A."/>
            <person name="Salamov A."/>
            <person name="Ahrendt S.R."/>
            <person name="Lipzen A."/>
            <person name="Sullivan W."/>
            <person name="Andreopoulos W.B."/>
            <person name="Clum A."/>
            <person name="Lindquist E."/>
            <person name="Daum C."/>
            <person name="Ramamoorthy G.K."/>
            <person name="Gryganskyi A."/>
            <person name="Culley D."/>
            <person name="Magnuson J.K."/>
            <person name="James T.Y."/>
            <person name="O'Malley M.A."/>
            <person name="Stajich J.E."/>
            <person name="Spatafora J.W."/>
            <person name="Visel A."/>
            <person name="Grigoriev I.V."/>
        </authorList>
    </citation>
    <scope>NUCLEOTIDE SEQUENCE [LARGE SCALE GENOMIC DNA]</scope>
    <source>
        <strain evidence="2 3">PL171</strain>
    </source>
</reference>
<name>A0A1Y2HHM0_9FUNG</name>
<feature type="non-terminal residue" evidence="2">
    <location>
        <position position="1"/>
    </location>
</feature>
<keyword evidence="3" id="KW-1185">Reference proteome</keyword>
<evidence type="ECO:0000313" key="3">
    <source>
        <dbReference type="Proteomes" id="UP000193411"/>
    </source>
</evidence>